<keyword evidence="2" id="KW-0812">Transmembrane</keyword>
<sequence length="306" mass="30303">MASDNTSTTAGTGTAHAGADSTQPLAPVDAGAAGAATSDAVTPAKGTNAKAPGPSTNGTAKGKPEGAAQPVAAAGTTKVATVRPASADDGSSSASSVKDGAVKAAAAALAAARTAAKKVQSAGSTASAGATTGAQASSATPPPGEAAESAPRPQMHYAAGGVHGTAQPEPQAPAPDSPAHVEEPALGSPRRVRLSVSRIDPWSIMKLAFLLSVAIGIMTVVATIVVWYSLNSLGTFATIQEFMVETLGPQAVNLTQFVEFERMVSLATLIALVNIVLLTAIATIMTMLYNITAALVGGIHLTLTDE</sequence>
<dbReference type="Pfam" id="PF12089">
    <property type="entry name" value="DUF3566"/>
    <property type="match status" value="1"/>
</dbReference>
<reference evidence="4 5" key="1">
    <citation type="submission" date="2016-01" db="EMBL/GenBank/DDBJ databases">
        <title>Complete genome sequence of a soil Actinobacterium, Isoptericola dokdonensis DS-3.</title>
        <authorList>
            <person name="Kwon S.-K."/>
            <person name="Kim J.F."/>
        </authorList>
    </citation>
    <scope>NUCLEOTIDE SEQUENCE [LARGE SCALE GENOMIC DNA]</scope>
    <source>
        <strain evidence="4 5">DS-3</strain>
    </source>
</reference>
<accession>A0A161IJ73</accession>
<feature type="region of interest" description="Disordered" evidence="1">
    <location>
        <begin position="1"/>
        <end position="109"/>
    </location>
</feature>
<gene>
    <name evidence="4" type="ORF">I598_2500</name>
</gene>
<evidence type="ECO:0000256" key="2">
    <source>
        <dbReference type="SAM" id="Phobius"/>
    </source>
</evidence>
<dbReference type="KEGG" id="ido:I598_2500"/>
<keyword evidence="5" id="KW-1185">Reference proteome</keyword>
<organism evidence="4 5">
    <name type="scientific">Isoptericola dokdonensis DS-3</name>
    <dbReference type="NCBI Taxonomy" id="1300344"/>
    <lineage>
        <taxon>Bacteria</taxon>
        <taxon>Bacillati</taxon>
        <taxon>Actinomycetota</taxon>
        <taxon>Actinomycetes</taxon>
        <taxon>Micrococcales</taxon>
        <taxon>Promicromonosporaceae</taxon>
        <taxon>Isoptericola</taxon>
    </lineage>
</organism>
<feature type="transmembrane region" description="Helical" evidence="2">
    <location>
        <begin position="263"/>
        <end position="289"/>
    </location>
</feature>
<dbReference type="RefSeq" id="WP_232314150.1">
    <property type="nucleotide sequence ID" value="NZ_CP014209.1"/>
</dbReference>
<name>A0A161IJ73_9MICO</name>
<feature type="region of interest" description="Disordered" evidence="1">
    <location>
        <begin position="125"/>
        <end position="187"/>
    </location>
</feature>
<dbReference type="AlphaFoldDB" id="A0A161IJ73"/>
<proteinExistence type="predicted"/>
<keyword evidence="2" id="KW-1133">Transmembrane helix</keyword>
<feature type="compositionally biased region" description="Low complexity" evidence="1">
    <location>
        <begin position="71"/>
        <end position="109"/>
    </location>
</feature>
<evidence type="ECO:0000313" key="5">
    <source>
        <dbReference type="Proteomes" id="UP000076794"/>
    </source>
</evidence>
<feature type="transmembrane region" description="Helical" evidence="2">
    <location>
        <begin position="207"/>
        <end position="230"/>
    </location>
</feature>
<evidence type="ECO:0000259" key="3">
    <source>
        <dbReference type="Pfam" id="PF12089"/>
    </source>
</evidence>
<dbReference type="InterPro" id="IPR021949">
    <property type="entry name" value="DUF3566_TM"/>
</dbReference>
<dbReference type="PATRIC" id="fig|1300344.3.peg.2507"/>
<feature type="domain" description="DUF3566" evidence="3">
    <location>
        <begin position="189"/>
        <end position="305"/>
    </location>
</feature>
<evidence type="ECO:0000256" key="1">
    <source>
        <dbReference type="SAM" id="MobiDB-lite"/>
    </source>
</evidence>
<dbReference type="EMBL" id="CP014209">
    <property type="protein sequence ID" value="ANC32034.1"/>
    <property type="molecule type" value="Genomic_DNA"/>
</dbReference>
<dbReference type="STRING" id="1300344.I598_2500"/>
<feature type="compositionally biased region" description="Low complexity" evidence="1">
    <location>
        <begin position="125"/>
        <end position="139"/>
    </location>
</feature>
<protein>
    <recommendedName>
        <fullName evidence="3">DUF3566 domain-containing protein</fullName>
    </recommendedName>
</protein>
<evidence type="ECO:0000313" key="4">
    <source>
        <dbReference type="EMBL" id="ANC32034.1"/>
    </source>
</evidence>
<dbReference type="Proteomes" id="UP000076794">
    <property type="component" value="Chromosome"/>
</dbReference>
<feature type="compositionally biased region" description="Low complexity" evidence="1">
    <location>
        <begin position="1"/>
        <end position="44"/>
    </location>
</feature>
<keyword evidence="2" id="KW-0472">Membrane</keyword>